<dbReference type="Pfam" id="PF00589">
    <property type="entry name" value="Phage_integrase"/>
    <property type="match status" value="1"/>
</dbReference>
<evidence type="ECO:0000313" key="4">
    <source>
        <dbReference type="EMBL" id="QNU68787.1"/>
    </source>
</evidence>
<dbReference type="InterPro" id="IPR002104">
    <property type="entry name" value="Integrase_catalytic"/>
</dbReference>
<dbReference type="CDD" id="cd00397">
    <property type="entry name" value="DNA_BRE_C"/>
    <property type="match status" value="1"/>
</dbReference>
<evidence type="ECO:0000256" key="1">
    <source>
        <dbReference type="ARBA" id="ARBA00008857"/>
    </source>
</evidence>
<keyword evidence="3" id="KW-0233">DNA recombination</keyword>
<dbReference type="GO" id="GO:0015074">
    <property type="term" value="P:DNA integration"/>
    <property type="evidence" value="ECO:0007669"/>
    <property type="project" value="InterPro"/>
</dbReference>
<dbReference type="InterPro" id="IPR010998">
    <property type="entry name" value="Integrase_recombinase_N"/>
</dbReference>
<dbReference type="PANTHER" id="PTHR30349:SF64">
    <property type="entry name" value="PROPHAGE INTEGRASE INTD-RELATED"/>
    <property type="match status" value="1"/>
</dbReference>
<dbReference type="InterPro" id="IPR013762">
    <property type="entry name" value="Integrase-like_cat_sf"/>
</dbReference>
<keyword evidence="5" id="KW-1185">Reference proteome</keyword>
<dbReference type="InterPro" id="IPR050090">
    <property type="entry name" value="Tyrosine_recombinase_XerCD"/>
</dbReference>
<dbReference type="PANTHER" id="PTHR30349">
    <property type="entry name" value="PHAGE INTEGRASE-RELATED"/>
    <property type="match status" value="1"/>
</dbReference>
<accession>A0A4U7JLP1</accession>
<dbReference type="GO" id="GO:0006310">
    <property type="term" value="P:DNA recombination"/>
    <property type="evidence" value="ECO:0007669"/>
    <property type="project" value="UniProtKB-KW"/>
</dbReference>
<dbReference type="EMBL" id="CP061336">
    <property type="protein sequence ID" value="QNU68787.1"/>
    <property type="molecule type" value="Genomic_DNA"/>
</dbReference>
<dbReference type="OrthoDB" id="9785687at2"/>
<evidence type="ECO:0000313" key="5">
    <source>
        <dbReference type="Proteomes" id="UP000306409"/>
    </source>
</evidence>
<comment type="similarity">
    <text evidence="1">Belongs to the 'phage' integrase family.</text>
</comment>
<evidence type="ECO:0000256" key="3">
    <source>
        <dbReference type="ARBA" id="ARBA00023172"/>
    </source>
</evidence>
<dbReference type="Gene3D" id="1.10.443.10">
    <property type="entry name" value="Intergrase catalytic core"/>
    <property type="match status" value="1"/>
</dbReference>
<dbReference type="PROSITE" id="PS51900">
    <property type="entry name" value="CB"/>
    <property type="match status" value="1"/>
</dbReference>
<dbReference type="SUPFAM" id="SSF56349">
    <property type="entry name" value="DNA breaking-rejoining enzymes"/>
    <property type="match status" value="1"/>
</dbReference>
<dbReference type="KEGG" id="rher:EHE19_007075"/>
<dbReference type="Gene3D" id="1.10.150.130">
    <property type="match status" value="1"/>
</dbReference>
<reference evidence="4 5" key="1">
    <citation type="submission" date="2020-09" db="EMBL/GenBank/DDBJ databases">
        <title>Characterization and genome sequencing of Ruminiclostridium sp. nov. MA18.</title>
        <authorList>
            <person name="Rettenmaier R."/>
            <person name="Kowollik M.-L."/>
            <person name="Liebl W."/>
            <person name="Zverlov V."/>
        </authorList>
    </citation>
    <scope>NUCLEOTIDE SEQUENCE [LARGE SCALE GENOMIC DNA]</scope>
    <source>
        <strain evidence="4 5">MA18</strain>
    </source>
</reference>
<dbReference type="GO" id="GO:0003677">
    <property type="term" value="F:DNA binding"/>
    <property type="evidence" value="ECO:0007669"/>
    <property type="project" value="UniProtKB-UniRule"/>
</dbReference>
<sequence>MGKRVTKISQSKSKKSFEDALNEFLLLKRAEGRSETTLSDYERHVYYFFNRYPTSWTDNTLKNCVLQYMSDDIKPATYNIRRAYLKTFFEWSVNEGYLDVNPLEGLKKRKAQERIVDVPEEILAKLIKLPDQTSFTGVRDKSLIIFTLDCGIRPKEALSLTISDFDLKRLIVTIPATEAKTRIARTLPLLQSTVNAINHLIEVRHSSWKDNVPVFCSNEGTKMNTSSWGDRLELYSKQLGFKVSPYDLRHSFALLYLRSGGNAFGLQASLGHTDMNMSKKYVNLSGRDLQEAHNLASPLNRLIDNKKRVGKIKK</sequence>
<evidence type="ECO:0000256" key="2">
    <source>
        <dbReference type="ARBA" id="ARBA00023125"/>
    </source>
</evidence>
<organism evidence="4 5">
    <name type="scientific">Ruminiclostridium herbifermentans</name>
    <dbReference type="NCBI Taxonomy" id="2488810"/>
    <lineage>
        <taxon>Bacteria</taxon>
        <taxon>Bacillati</taxon>
        <taxon>Bacillota</taxon>
        <taxon>Clostridia</taxon>
        <taxon>Eubacteriales</taxon>
        <taxon>Oscillospiraceae</taxon>
        <taxon>Ruminiclostridium</taxon>
    </lineage>
</organism>
<dbReference type="InterPro" id="IPR044068">
    <property type="entry name" value="CB"/>
</dbReference>
<dbReference type="InterPro" id="IPR011010">
    <property type="entry name" value="DNA_brk_join_enz"/>
</dbReference>
<gene>
    <name evidence="4" type="ORF">EHE19_007075</name>
</gene>
<dbReference type="AlphaFoldDB" id="A0A4U7JLP1"/>
<dbReference type="Proteomes" id="UP000306409">
    <property type="component" value="Chromosome"/>
</dbReference>
<keyword evidence="2" id="KW-0238">DNA-binding</keyword>
<proteinExistence type="inferred from homology"/>
<protein>
    <submittedName>
        <fullName evidence="4">Tyrosine-type recombinase/integrase</fullName>
    </submittedName>
</protein>
<name>A0A4U7JLP1_9FIRM</name>
<dbReference type="PROSITE" id="PS51898">
    <property type="entry name" value="TYR_RECOMBINASE"/>
    <property type="match status" value="1"/>
</dbReference>